<keyword evidence="6" id="KW-1185">Reference proteome</keyword>
<keyword evidence="3" id="KW-0067">ATP-binding</keyword>
<feature type="domain" description="ABC transporter" evidence="4">
    <location>
        <begin position="2"/>
        <end position="239"/>
    </location>
</feature>
<dbReference type="GO" id="GO:0005524">
    <property type="term" value="F:ATP binding"/>
    <property type="evidence" value="ECO:0007669"/>
    <property type="project" value="UniProtKB-KW"/>
</dbReference>
<evidence type="ECO:0000259" key="4">
    <source>
        <dbReference type="PROSITE" id="PS50893"/>
    </source>
</evidence>
<dbReference type="Pfam" id="PF00005">
    <property type="entry name" value="ABC_tran"/>
    <property type="match status" value="1"/>
</dbReference>
<dbReference type="EMBL" id="CP049075">
    <property type="protein sequence ID" value="QLI06055.1"/>
    <property type="molecule type" value="Genomic_DNA"/>
</dbReference>
<dbReference type="InterPro" id="IPR017871">
    <property type="entry name" value="ABC_transporter-like_CS"/>
</dbReference>
<dbReference type="Gene3D" id="3.40.50.300">
    <property type="entry name" value="P-loop containing nucleotide triphosphate hydrolases"/>
    <property type="match status" value="1"/>
</dbReference>
<name>A0A7H9CL84_9BACT</name>
<evidence type="ECO:0000256" key="2">
    <source>
        <dbReference type="ARBA" id="ARBA00022741"/>
    </source>
</evidence>
<proteinExistence type="predicted"/>
<gene>
    <name evidence="5" type="primary">mlaF</name>
    <name evidence="5" type="ORF">CINF_1580</name>
</gene>
<dbReference type="PANTHER" id="PTHR43023">
    <property type="entry name" value="PROTEIN TRIGALACTOSYLDIACYLGLYCEROL 3, CHLOROPLASTIC"/>
    <property type="match status" value="1"/>
</dbReference>
<evidence type="ECO:0000313" key="6">
    <source>
        <dbReference type="Proteomes" id="UP000509414"/>
    </source>
</evidence>
<accession>A0A7H9CL84</accession>
<reference evidence="5 6" key="1">
    <citation type="submission" date="2020-02" db="EMBL/GenBank/DDBJ databases">
        <title>Complete genome sequence of the novel Campylobacter species Candidatus Campylobacter infans.</title>
        <authorList>
            <person name="Duim B."/>
            <person name="Zomer A."/>
            <person name="van der Graaf L."/>
            <person name="Wagenaar J."/>
        </authorList>
    </citation>
    <scope>NUCLEOTIDE SEQUENCE [LARGE SCALE GENOMIC DNA]</scope>
    <source>
        <strain evidence="5 6">19S00001</strain>
    </source>
</reference>
<dbReference type="InterPro" id="IPR027417">
    <property type="entry name" value="P-loop_NTPase"/>
</dbReference>
<dbReference type="SUPFAM" id="SSF52540">
    <property type="entry name" value="P-loop containing nucleoside triphosphate hydrolases"/>
    <property type="match status" value="1"/>
</dbReference>
<keyword evidence="2" id="KW-0547">Nucleotide-binding</keyword>
<keyword evidence="1" id="KW-0813">Transport</keyword>
<dbReference type="PANTHER" id="PTHR43023:SF3">
    <property type="entry name" value="PROTEIN TRIGALACTOSYLDIACYLGLYCEROL 3, CHLOROPLASTIC"/>
    <property type="match status" value="1"/>
</dbReference>
<dbReference type="AlphaFoldDB" id="A0A7H9CL84"/>
<evidence type="ECO:0000256" key="3">
    <source>
        <dbReference type="ARBA" id="ARBA00022840"/>
    </source>
</evidence>
<dbReference type="PROSITE" id="PS50893">
    <property type="entry name" value="ABC_TRANSPORTER_2"/>
    <property type="match status" value="1"/>
</dbReference>
<protein>
    <submittedName>
        <fullName evidence="5">Lipid asymmetry ABC transporter MlaABCDEF, ATPase component MlaF</fullName>
    </submittedName>
</protein>
<dbReference type="RefSeq" id="WP_178697111.1">
    <property type="nucleotide sequence ID" value="NZ_CP049075.1"/>
</dbReference>
<organism evidence="5 6">
    <name type="scientific">Candidatus Campylobacter infans</name>
    <dbReference type="NCBI Taxonomy" id="2561898"/>
    <lineage>
        <taxon>Bacteria</taxon>
        <taxon>Pseudomonadati</taxon>
        <taxon>Campylobacterota</taxon>
        <taxon>Epsilonproteobacteria</taxon>
        <taxon>Campylobacterales</taxon>
        <taxon>Campylobacteraceae</taxon>
        <taxon>Campylobacter</taxon>
    </lineage>
</organism>
<evidence type="ECO:0000256" key="1">
    <source>
        <dbReference type="ARBA" id="ARBA00022448"/>
    </source>
</evidence>
<dbReference type="GO" id="GO:0016887">
    <property type="term" value="F:ATP hydrolysis activity"/>
    <property type="evidence" value="ECO:0007669"/>
    <property type="project" value="InterPro"/>
</dbReference>
<dbReference type="Proteomes" id="UP000509414">
    <property type="component" value="Chromosome"/>
</dbReference>
<dbReference type="InterPro" id="IPR003593">
    <property type="entry name" value="AAA+_ATPase"/>
</dbReference>
<sequence>MIKATNISTAYGSRLMQDKVSFSINDGEIYGLLGGSGSGKTTLLKTMIYLNEPTTGDIYFNGINLWQTPQNKRQAIKLQMGVMFQFGALFSSMTVLENIGIMLREYSQLKNAEIDEIAKLWLLKVGLDKTSATLYPSQLSGGMKKRVALARALVLSPKVLFLDEPNSGLDPLSSRALDSLICELRDSLGLSVVMVTHDIDSIFNILDRFLILNGHKIAYEGDLNGAKQLENNPLGDLFSMRKN</sequence>
<dbReference type="KEGG" id="cinf:CINF_1580"/>
<dbReference type="SMART" id="SM00382">
    <property type="entry name" value="AAA"/>
    <property type="match status" value="1"/>
</dbReference>
<evidence type="ECO:0000313" key="5">
    <source>
        <dbReference type="EMBL" id="QLI06055.1"/>
    </source>
</evidence>
<dbReference type="InterPro" id="IPR003439">
    <property type="entry name" value="ABC_transporter-like_ATP-bd"/>
</dbReference>
<dbReference type="PROSITE" id="PS00211">
    <property type="entry name" value="ABC_TRANSPORTER_1"/>
    <property type="match status" value="1"/>
</dbReference>